<protein>
    <recommendedName>
        <fullName evidence="1">DUF2229 domain-containing protein</fullName>
    </recommendedName>
</protein>
<dbReference type="RefSeq" id="WP_176233239.1">
    <property type="nucleotide sequence ID" value="NZ_BLRY01000026.1"/>
</dbReference>
<dbReference type="PANTHER" id="PTHR32329:SF2">
    <property type="entry name" value="BIFUNCTIONAL PROTEIN [INCLUDES 2-HYDROXYACYL-COA DEHYDRATASE (N-TER) AND ITS ACTIVATOR DOMAIN (C_TERM)"/>
    <property type="match status" value="1"/>
</dbReference>
<organism evidence="2 3">
    <name type="scientific">Candidatus Hakubella thermalkaliphila</name>
    <dbReference type="NCBI Taxonomy" id="2754717"/>
    <lineage>
        <taxon>Bacteria</taxon>
        <taxon>Bacillati</taxon>
        <taxon>Actinomycetota</taxon>
        <taxon>Actinomycetota incertae sedis</taxon>
        <taxon>Candidatus Hakubellales</taxon>
        <taxon>Candidatus Hakubellaceae</taxon>
        <taxon>Candidatus Hakubella</taxon>
    </lineage>
</organism>
<dbReference type="InterPro" id="IPR018709">
    <property type="entry name" value="CoA_activase_DUF2229"/>
</dbReference>
<dbReference type="Proteomes" id="UP000591948">
    <property type="component" value="Unassembled WGS sequence"/>
</dbReference>
<feature type="domain" description="DUF2229" evidence="1">
    <location>
        <begin position="3"/>
        <end position="235"/>
    </location>
</feature>
<accession>A0A6V8P5S3</accession>
<evidence type="ECO:0000313" key="2">
    <source>
        <dbReference type="EMBL" id="GFP27300.1"/>
    </source>
</evidence>
<proteinExistence type="predicted"/>
<comment type="caution">
    <text evidence="2">The sequence shown here is derived from an EMBL/GenBank/DDBJ whole genome shotgun (WGS) entry which is preliminary data.</text>
</comment>
<dbReference type="EMBL" id="BLRY01000026">
    <property type="protein sequence ID" value="GFP27300.1"/>
    <property type="molecule type" value="Genomic_DNA"/>
</dbReference>
<dbReference type="InterPro" id="IPR051805">
    <property type="entry name" value="Dehydratase_Activator_Redct"/>
</dbReference>
<dbReference type="Gene3D" id="3.40.50.11900">
    <property type="match status" value="1"/>
</dbReference>
<name>A0A6V8P5S3_9ACTN</name>
<dbReference type="PANTHER" id="PTHR32329">
    <property type="entry name" value="BIFUNCTIONAL PROTEIN [INCLUDES 2-HYDROXYACYL-COA DEHYDRATASE (N-TER) AND ITS ACTIVATOR DOMAIN (C_TERM)-RELATED"/>
    <property type="match status" value="1"/>
</dbReference>
<evidence type="ECO:0000313" key="3">
    <source>
        <dbReference type="Proteomes" id="UP000591948"/>
    </source>
</evidence>
<reference evidence="2 3" key="1">
    <citation type="journal article" date="2020" name="Front. Microbiol.">
        <title>Single-cell genomics of novel Actinobacteria with the Wood-Ljungdahl pathway discovered in a serpentinizing system.</title>
        <authorList>
            <person name="Merino N."/>
            <person name="Kawai M."/>
            <person name="Boyd E.S."/>
            <person name="Colman D.R."/>
            <person name="McGlynn S.E."/>
            <person name="Nealson K.H."/>
            <person name="Kurokawa K."/>
            <person name="Hongoh Y."/>
        </authorList>
    </citation>
    <scope>NUCLEOTIDE SEQUENCE [LARGE SCALE GENOMIC DNA]</scope>
    <source>
        <strain evidence="2 3">S33</strain>
    </source>
</reference>
<gene>
    <name evidence="2" type="ORF">HKBW3S33_00713</name>
</gene>
<evidence type="ECO:0000259" key="1">
    <source>
        <dbReference type="Pfam" id="PF09989"/>
    </source>
</evidence>
<sequence length="340" mass="38552">MTTIGIPRALLYYKYYPLWITFFEEIGCQVVISRNSNKRILDDGVRNTLDEVCLPCKIFTGHTINLIEKGVDYLFIPRMKSVETKKSFTCPRLVGTSDVIYYSLRALNPPNILNPYIETYTHPLIEAYLEVGEALGVEKDRVEKALAKALEVQEKFTHFKKKAPSPHQIMKKLSTVNREFAPANIPPNIEDEGSDGKIKIALVGHSYVIYDPLISMNLIDKLTSMGIEVLTGEMLPEELLMQNYQEILKQMHWTYEKEILGAANYYLKDDQIRGLIYMSTFACGPASLVGEAILRQARKHQDKSFLALVVDEHTGEAGVMTRIEAFVDMIKRKEGAAHGN</sequence>
<keyword evidence="3" id="KW-1185">Reference proteome</keyword>
<dbReference type="AlphaFoldDB" id="A0A6V8P5S3"/>
<dbReference type="Pfam" id="PF09989">
    <property type="entry name" value="DUF2229"/>
    <property type="match status" value="1"/>
</dbReference>